<protein>
    <submittedName>
        <fullName evidence="1">Uncharacterized protein</fullName>
    </submittedName>
</protein>
<organism evidence="1">
    <name type="scientific">Siphoviridae sp. ctMM521</name>
    <dbReference type="NCBI Taxonomy" id="2826259"/>
    <lineage>
        <taxon>Viruses</taxon>
        <taxon>Duplodnaviria</taxon>
        <taxon>Heunggongvirae</taxon>
        <taxon>Uroviricota</taxon>
        <taxon>Caudoviricetes</taxon>
    </lineage>
</organism>
<name>A0A8S5MJV1_9CAUD</name>
<dbReference type="EMBL" id="BK014922">
    <property type="protein sequence ID" value="DAD82605.1"/>
    <property type="molecule type" value="Genomic_DNA"/>
</dbReference>
<evidence type="ECO:0000313" key="1">
    <source>
        <dbReference type="EMBL" id="DAD82605.1"/>
    </source>
</evidence>
<reference evidence="1" key="1">
    <citation type="journal article" date="2021" name="Proc. Natl. Acad. Sci. U.S.A.">
        <title>A Catalog of Tens of Thousands of Viruses from Human Metagenomes Reveals Hidden Associations with Chronic Diseases.</title>
        <authorList>
            <person name="Tisza M.J."/>
            <person name="Buck C.B."/>
        </authorList>
    </citation>
    <scope>NUCLEOTIDE SEQUENCE</scope>
    <source>
        <strain evidence="1">CtMM521</strain>
    </source>
</reference>
<proteinExistence type="predicted"/>
<accession>A0A8S5MJV1</accession>
<sequence length="80" mass="8788">MPKSIVSDFPLSRPCLFTVQGIGQRLFSSPSGTTIPMHSTLIVKNSHDKSTSTVCLVYKNAVFDTNRKSPLRHISALKKA</sequence>